<name>A0A9X2WIM3_9GAMM</name>
<dbReference type="EMBL" id="JAOANI010000032">
    <property type="protein sequence ID" value="MCT7361176.1"/>
    <property type="molecule type" value="Genomic_DNA"/>
</dbReference>
<dbReference type="PANTHER" id="PTHR30097:SF4">
    <property type="entry name" value="SLR6042 PROTEIN"/>
    <property type="match status" value="1"/>
</dbReference>
<keyword evidence="1" id="KW-0813">Transport</keyword>
<dbReference type="Proteomes" id="UP001147830">
    <property type="component" value="Unassembled WGS sequence"/>
</dbReference>
<proteinExistence type="predicted"/>
<dbReference type="AlphaFoldDB" id="A0A9X2WIM3"/>
<reference evidence="3" key="2">
    <citation type="submission" date="2022-08" db="EMBL/GenBank/DDBJ databases">
        <authorList>
            <person name="Dong C."/>
        </authorList>
    </citation>
    <scope>NUCLEOTIDE SEQUENCE</scope>
    <source>
        <strain evidence="3">59MF3M-4</strain>
    </source>
</reference>
<protein>
    <recommendedName>
        <fullName evidence="5">RND efflux pump membrane fusion protein barrel-sandwich domain-containing protein</fullName>
    </recommendedName>
</protein>
<dbReference type="PANTHER" id="PTHR30097">
    <property type="entry name" value="CATION EFFLUX SYSTEM PROTEIN CUSB"/>
    <property type="match status" value="1"/>
</dbReference>
<evidence type="ECO:0000256" key="2">
    <source>
        <dbReference type="SAM" id="SignalP"/>
    </source>
</evidence>
<keyword evidence="2" id="KW-0732">Signal</keyword>
<accession>A0A9X2WIM3</accession>
<dbReference type="RefSeq" id="WP_260978002.1">
    <property type="nucleotide sequence ID" value="NZ_JAOANI010000032.1"/>
</dbReference>
<dbReference type="GO" id="GO:0060003">
    <property type="term" value="P:copper ion export"/>
    <property type="evidence" value="ECO:0007669"/>
    <property type="project" value="TreeGrafter"/>
</dbReference>
<reference evidence="3" key="1">
    <citation type="journal article" date="2022" name="Front. Microbiol.">
        <title>Genome-based taxonomic rearrangement of Oceanobacter-related bacteria including the description of Thalassolituus hydrocarbonoclasticus sp. nov. and Thalassolituus pacificus sp. nov. and emended description of the genus Thalassolituus.</title>
        <authorList>
            <person name="Dong C."/>
            <person name="Wei L."/>
            <person name="Wang J."/>
            <person name="Lai Q."/>
            <person name="Huang Z."/>
            <person name="Shao Z."/>
        </authorList>
    </citation>
    <scope>NUCLEOTIDE SEQUENCE</scope>
    <source>
        <strain evidence="3">59MF3M-4</strain>
    </source>
</reference>
<feature type="chain" id="PRO_5040785555" description="RND efflux pump membrane fusion protein barrel-sandwich domain-containing protein" evidence="2">
    <location>
        <begin position="27"/>
        <end position="359"/>
    </location>
</feature>
<dbReference type="InterPro" id="IPR051909">
    <property type="entry name" value="MFP_Cation_Efflux"/>
</dbReference>
<evidence type="ECO:0000313" key="4">
    <source>
        <dbReference type="Proteomes" id="UP001147830"/>
    </source>
</evidence>
<dbReference type="GO" id="GO:0030313">
    <property type="term" value="C:cell envelope"/>
    <property type="evidence" value="ECO:0007669"/>
    <property type="project" value="TreeGrafter"/>
</dbReference>
<evidence type="ECO:0000256" key="1">
    <source>
        <dbReference type="ARBA" id="ARBA00022448"/>
    </source>
</evidence>
<dbReference type="GO" id="GO:0015679">
    <property type="term" value="P:plasma membrane copper ion transport"/>
    <property type="evidence" value="ECO:0007669"/>
    <property type="project" value="TreeGrafter"/>
</dbReference>
<feature type="signal peptide" evidence="2">
    <location>
        <begin position="1"/>
        <end position="26"/>
    </location>
</feature>
<comment type="caution">
    <text evidence="3">The sequence shown here is derived from an EMBL/GenBank/DDBJ whole genome shotgun (WGS) entry which is preliminary data.</text>
</comment>
<organism evidence="3 4">
    <name type="scientific">Thalassolituus pacificus</name>
    <dbReference type="NCBI Taxonomy" id="2975440"/>
    <lineage>
        <taxon>Bacteria</taxon>
        <taxon>Pseudomonadati</taxon>
        <taxon>Pseudomonadota</taxon>
        <taxon>Gammaproteobacteria</taxon>
        <taxon>Oceanospirillales</taxon>
        <taxon>Oceanospirillaceae</taxon>
        <taxon>Thalassolituus</taxon>
    </lineage>
</organism>
<keyword evidence="4" id="KW-1185">Reference proteome</keyword>
<gene>
    <name evidence="3" type="ORF">NYR02_19315</name>
</gene>
<evidence type="ECO:0008006" key="5">
    <source>
        <dbReference type="Google" id="ProtNLM"/>
    </source>
</evidence>
<sequence length="359" mass="39655">MKFCCLSINPLLAASLLFALSQSSVAETPAATAQLTISSQQLDNLGVRFQKLTSQDQVVLASLPAIATVAAGKTENISLPFEGRLEEWQATAGNFIAEKEPLALLHSHDVLDFFQANQRLQQQANLCNQRFNDMRERNKSGLTSRLDLQEQQLLCQQLNDQKKLNAQILKHLPGQWQTASEADYALPAPQNGWLVDIKRQPGEHFMAGEALAVFWPEHALRLRLLVPQHMLHNLSMDQSLSITGTAQKAIIRSIGALQNNAAQAEVWLQAEGLQPGSMVRVDIPSMASGWPTEAAARVRHNDQSWVFIRTPDGVQATELQQFIAGNRGLLLQDKRLENSEIAISGSAALKALWQSMESE</sequence>
<evidence type="ECO:0000313" key="3">
    <source>
        <dbReference type="EMBL" id="MCT7361176.1"/>
    </source>
</evidence>